<evidence type="ECO:0000256" key="9">
    <source>
        <dbReference type="ARBA" id="ARBA00022741"/>
    </source>
</evidence>
<comment type="cofactor">
    <cofactor evidence="2">
        <name>K(+)</name>
        <dbReference type="ChEBI" id="CHEBI:29103"/>
    </cofactor>
</comment>
<comment type="similarity">
    <text evidence="14 16">Belongs to the type III pantothenate kinase family.</text>
</comment>
<evidence type="ECO:0000313" key="18">
    <source>
        <dbReference type="Proteomes" id="UP000239007"/>
    </source>
</evidence>
<evidence type="ECO:0000256" key="16">
    <source>
        <dbReference type="HAMAP-Rule" id="MF_01274"/>
    </source>
</evidence>
<evidence type="ECO:0000256" key="10">
    <source>
        <dbReference type="ARBA" id="ARBA00022777"/>
    </source>
</evidence>
<evidence type="ECO:0000256" key="14">
    <source>
        <dbReference type="ARBA" id="ARBA00038036"/>
    </source>
</evidence>
<evidence type="ECO:0000256" key="1">
    <source>
        <dbReference type="ARBA" id="ARBA00001206"/>
    </source>
</evidence>
<dbReference type="HAMAP" id="MF_01274">
    <property type="entry name" value="Pantothen_kinase_3"/>
    <property type="match status" value="1"/>
</dbReference>
<comment type="cofactor">
    <cofactor evidence="16">
        <name>NH4(+)</name>
        <dbReference type="ChEBI" id="CHEBI:28938"/>
    </cofactor>
    <cofactor evidence="16">
        <name>K(+)</name>
        <dbReference type="ChEBI" id="CHEBI:29103"/>
    </cofactor>
    <text evidence="16">A monovalent cation. Ammonium or potassium.</text>
</comment>
<keyword evidence="10 16" id="KW-0418">Kinase</keyword>
<evidence type="ECO:0000256" key="7">
    <source>
        <dbReference type="ARBA" id="ARBA00022490"/>
    </source>
</evidence>
<protein>
    <recommendedName>
        <fullName evidence="15 16">Type III pantothenate kinase</fullName>
        <ecNumber evidence="6 16">2.7.1.33</ecNumber>
    </recommendedName>
    <alternativeName>
        <fullName evidence="16">PanK-III</fullName>
    </alternativeName>
    <alternativeName>
        <fullName evidence="16">Pantothenic acid kinase</fullName>
    </alternativeName>
</protein>
<keyword evidence="8 16" id="KW-0808">Transferase</keyword>
<comment type="catalytic activity">
    <reaction evidence="1 16">
        <text>(R)-pantothenate + ATP = (R)-4'-phosphopantothenate + ADP + H(+)</text>
        <dbReference type="Rhea" id="RHEA:16373"/>
        <dbReference type="ChEBI" id="CHEBI:10986"/>
        <dbReference type="ChEBI" id="CHEBI:15378"/>
        <dbReference type="ChEBI" id="CHEBI:29032"/>
        <dbReference type="ChEBI" id="CHEBI:30616"/>
        <dbReference type="ChEBI" id="CHEBI:456216"/>
        <dbReference type="EC" id="2.7.1.33"/>
    </reaction>
</comment>
<dbReference type="PANTHER" id="PTHR34265:SF1">
    <property type="entry name" value="TYPE III PANTOTHENATE KINASE"/>
    <property type="match status" value="1"/>
</dbReference>
<accession>A0A2S7UR53</accession>
<keyword evidence="13 16" id="KW-0173">Coenzyme A biosynthesis</keyword>
<keyword evidence="9 16" id="KW-0547">Nucleotide-binding</keyword>
<proteinExistence type="inferred from homology"/>
<dbReference type="AlphaFoldDB" id="A0A2S7UR53"/>
<dbReference type="InterPro" id="IPR004619">
    <property type="entry name" value="Type_III_PanK"/>
</dbReference>
<gene>
    <name evidence="16" type="primary">coaX</name>
    <name evidence="17" type="ORF">BTO11_01615</name>
</gene>
<dbReference type="PANTHER" id="PTHR34265">
    <property type="entry name" value="TYPE III PANTOTHENATE KINASE"/>
    <property type="match status" value="1"/>
</dbReference>
<comment type="pathway">
    <text evidence="4 16">Cofactor biosynthesis; coenzyme A biosynthesis; CoA from (R)-pantothenate: step 1/5.</text>
</comment>
<evidence type="ECO:0000256" key="8">
    <source>
        <dbReference type="ARBA" id="ARBA00022679"/>
    </source>
</evidence>
<dbReference type="RefSeq" id="WP_105050934.1">
    <property type="nucleotide sequence ID" value="NZ_BMYG01000015.1"/>
</dbReference>
<evidence type="ECO:0000313" key="17">
    <source>
        <dbReference type="EMBL" id="PQJ52474.1"/>
    </source>
</evidence>
<keyword evidence="18" id="KW-1185">Reference proteome</keyword>
<evidence type="ECO:0000256" key="2">
    <source>
        <dbReference type="ARBA" id="ARBA00001958"/>
    </source>
</evidence>
<dbReference type="Pfam" id="PF03309">
    <property type="entry name" value="Pan_kinase"/>
    <property type="match status" value="1"/>
</dbReference>
<reference evidence="17 18" key="1">
    <citation type="submission" date="2016-12" db="EMBL/GenBank/DDBJ databases">
        <title>Diversity of luminous bacteria.</title>
        <authorList>
            <person name="Yoshizawa S."/>
            <person name="Kogure K."/>
        </authorList>
    </citation>
    <scope>NUCLEOTIDE SEQUENCE [LARGE SCALE GENOMIC DNA]</scope>
    <source>
        <strain evidence="17 18">SA4-48</strain>
    </source>
</reference>
<feature type="binding site" evidence="16">
    <location>
        <position position="165"/>
    </location>
    <ligand>
        <name>substrate</name>
    </ligand>
</feature>
<dbReference type="OrthoDB" id="9781305at2"/>
<dbReference type="InterPro" id="IPR043129">
    <property type="entry name" value="ATPase_NBD"/>
</dbReference>
<dbReference type="EC" id="2.7.1.33" evidence="6 16"/>
<evidence type="ECO:0000256" key="13">
    <source>
        <dbReference type="ARBA" id="ARBA00022993"/>
    </source>
</evidence>
<feature type="binding site" evidence="16">
    <location>
        <position position="112"/>
    </location>
    <ligand>
        <name>K(+)</name>
        <dbReference type="ChEBI" id="CHEBI:29103"/>
    </ligand>
</feature>
<feature type="binding site" evidence="16">
    <location>
        <position position="115"/>
    </location>
    <ligand>
        <name>ATP</name>
        <dbReference type="ChEBI" id="CHEBI:30616"/>
    </ligand>
</feature>
<organism evidence="17 18">
    <name type="scientific">Psychrosphaera saromensis</name>
    <dbReference type="NCBI Taxonomy" id="716813"/>
    <lineage>
        <taxon>Bacteria</taxon>
        <taxon>Pseudomonadati</taxon>
        <taxon>Pseudomonadota</taxon>
        <taxon>Gammaproteobacteria</taxon>
        <taxon>Alteromonadales</taxon>
        <taxon>Pseudoalteromonadaceae</taxon>
        <taxon>Psychrosphaera</taxon>
    </lineage>
</organism>
<feature type="active site" description="Proton acceptor" evidence="16">
    <location>
        <position position="91"/>
    </location>
</feature>
<name>A0A2S7UR53_9GAMM</name>
<evidence type="ECO:0000256" key="15">
    <source>
        <dbReference type="ARBA" id="ARBA00040883"/>
    </source>
</evidence>
<evidence type="ECO:0000256" key="4">
    <source>
        <dbReference type="ARBA" id="ARBA00005225"/>
    </source>
</evidence>
<comment type="subcellular location">
    <subcellularLocation>
        <location evidence="3 16">Cytoplasm</location>
    </subcellularLocation>
</comment>
<dbReference type="Proteomes" id="UP000239007">
    <property type="component" value="Unassembled WGS sequence"/>
</dbReference>
<dbReference type="Gene3D" id="3.30.420.40">
    <property type="match status" value="2"/>
</dbReference>
<dbReference type="GO" id="GO:0004594">
    <property type="term" value="F:pantothenate kinase activity"/>
    <property type="evidence" value="ECO:0007669"/>
    <property type="project" value="UniProtKB-UniRule"/>
</dbReference>
<sequence>MVVLLDAGNTNVKLAYVTDDDEIKRLTLADFYQSITSVDKLIYGSVNDSSELKEILTACIDNNITVKKVEVTPSFNNLICGYNVVANLGVDRWLATIGARLTYSENILIIVDAGTAITLDICINQEHKGGWIAPGLMLMQQSIIDKAPGVFTNESINSEIFGTDTPSALFHGSLYALVAMIEKGVELAKKLANEDECSLSIILTGGDAAILNSHLSLNSDVNHDLVFLGLQQFI</sequence>
<dbReference type="GO" id="GO:0015937">
    <property type="term" value="P:coenzyme A biosynthetic process"/>
    <property type="evidence" value="ECO:0007669"/>
    <property type="project" value="UniProtKB-UniRule"/>
</dbReference>
<dbReference type="GO" id="GO:0005737">
    <property type="term" value="C:cytoplasm"/>
    <property type="evidence" value="ECO:0007669"/>
    <property type="project" value="UniProtKB-SubCell"/>
</dbReference>
<keyword evidence="12 16" id="KW-0630">Potassium</keyword>
<evidence type="ECO:0000256" key="5">
    <source>
        <dbReference type="ARBA" id="ARBA00011738"/>
    </source>
</evidence>
<dbReference type="SUPFAM" id="SSF53067">
    <property type="entry name" value="Actin-like ATPase domain"/>
    <property type="match status" value="2"/>
</dbReference>
<dbReference type="EMBL" id="MSCH01000003">
    <property type="protein sequence ID" value="PQJ52474.1"/>
    <property type="molecule type" value="Genomic_DNA"/>
</dbReference>
<evidence type="ECO:0000256" key="6">
    <source>
        <dbReference type="ARBA" id="ARBA00012102"/>
    </source>
</evidence>
<keyword evidence="7 16" id="KW-0963">Cytoplasm</keyword>
<keyword evidence="16" id="KW-0479">Metal-binding</keyword>
<keyword evidence="11 16" id="KW-0067">ATP-binding</keyword>
<evidence type="ECO:0000256" key="11">
    <source>
        <dbReference type="ARBA" id="ARBA00022840"/>
    </source>
</evidence>
<evidence type="ECO:0000256" key="12">
    <source>
        <dbReference type="ARBA" id="ARBA00022958"/>
    </source>
</evidence>
<dbReference type="NCBIfam" id="TIGR00671">
    <property type="entry name" value="baf"/>
    <property type="match status" value="1"/>
</dbReference>
<comment type="function">
    <text evidence="16">Catalyzes the phosphorylation of pantothenate (Pan), the first step in CoA biosynthesis.</text>
</comment>
<feature type="binding site" evidence="16">
    <location>
        <position position="82"/>
    </location>
    <ligand>
        <name>substrate</name>
    </ligand>
</feature>
<dbReference type="UniPathway" id="UPA00241">
    <property type="reaction ID" value="UER00352"/>
</dbReference>
<evidence type="ECO:0000256" key="3">
    <source>
        <dbReference type="ARBA" id="ARBA00004496"/>
    </source>
</evidence>
<dbReference type="GO" id="GO:0005524">
    <property type="term" value="F:ATP binding"/>
    <property type="evidence" value="ECO:0007669"/>
    <property type="project" value="UniProtKB-UniRule"/>
</dbReference>
<dbReference type="CDD" id="cd24015">
    <property type="entry name" value="ASKHA_NBD_PanK-III"/>
    <property type="match status" value="1"/>
</dbReference>
<feature type="binding site" evidence="16">
    <location>
        <begin position="6"/>
        <end position="13"/>
    </location>
    <ligand>
        <name>ATP</name>
        <dbReference type="ChEBI" id="CHEBI:30616"/>
    </ligand>
</feature>
<comment type="caution">
    <text evidence="17">The sequence shown here is derived from an EMBL/GenBank/DDBJ whole genome shotgun (WGS) entry which is preliminary data.</text>
</comment>
<feature type="binding site" evidence="16">
    <location>
        <begin position="89"/>
        <end position="92"/>
    </location>
    <ligand>
        <name>substrate</name>
    </ligand>
</feature>
<comment type="subunit">
    <text evidence="5 16">Homodimer.</text>
</comment>
<dbReference type="GO" id="GO:0046872">
    <property type="term" value="F:metal ion binding"/>
    <property type="evidence" value="ECO:0007669"/>
    <property type="project" value="UniProtKB-KW"/>
</dbReference>